<dbReference type="EMBL" id="JBHSEI010000007">
    <property type="protein sequence ID" value="MFC4638906.1"/>
    <property type="molecule type" value="Genomic_DNA"/>
</dbReference>
<feature type="active site" description="Charge relay system" evidence="5">
    <location>
        <position position="132"/>
    </location>
</feature>
<proteinExistence type="inferred from homology"/>
<feature type="region of interest" description="Disordered" evidence="6">
    <location>
        <begin position="33"/>
        <end position="53"/>
    </location>
</feature>
<dbReference type="InterPro" id="IPR015500">
    <property type="entry name" value="Peptidase_S8_subtilisin-rel"/>
</dbReference>
<keyword evidence="9" id="KW-1185">Reference proteome</keyword>
<evidence type="ECO:0000256" key="6">
    <source>
        <dbReference type="SAM" id="MobiDB-lite"/>
    </source>
</evidence>
<feature type="active site" description="Charge relay system" evidence="5">
    <location>
        <position position="352"/>
    </location>
</feature>
<dbReference type="Gene3D" id="3.40.50.200">
    <property type="entry name" value="Peptidase S8/S53 domain"/>
    <property type="match status" value="1"/>
</dbReference>
<dbReference type="PANTHER" id="PTHR43806:SF11">
    <property type="entry name" value="CEREVISIN-RELATED"/>
    <property type="match status" value="1"/>
</dbReference>
<dbReference type="InterPro" id="IPR036852">
    <property type="entry name" value="Peptidase_S8/S53_dom_sf"/>
</dbReference>
<dbReference type="RefSeq" id="WP_380061908.1">
    <property type="nucleotide sequence ID" value="NZ_JBHSEI010000007.1"/>
</dbReference>
<feature type="compositionally biased region" description="Pro residues" evidence="6">
    <location>
        <begin position="35"/>
        <end position="53"/>
    </location>
</feature>
<feature type="domain" description="Peptidase S8/S53" evidence="7">
    <location>
        <begin position="124"/>
        <end position="403"/>
    </location>
</feature>
<evidence type="ECO:0000256" key="3">
    <source>
        <dbReference type="ARBA" id="ARBA00022801"/>
    </source>
</evidence>
<evidence type="ECO:0000256" key="5">
    <source>
        <dbReference type="PROSITE-ProRule" id="PRU01240"/>
    </source>
</evidence>
<keyword evidence="3 5" id="KW-0378">Hydrolase</keyword>
<comment type="caution">
    <text evidence="8">The sequence shown here is derived from an EMBL/GenBank/DDBJ whole genome shotgun (WGS) entry which is preliminary data.</text>
</comment>
<accession>A0ABV9I9A5</accession>
<evidence type="ECO:0000256" key="1">
    <source>
        <dbReference type="ARBA" id="ARBA00011073"/>
    </source>
</evidence>
<protein>
    <submittedName>
        <fullName evidence="8">S8 family serine peptidase</fullName>
    </submittedName>
</protein>
<dbReference type="Proteomes" id="UP001595952">
    <property type="component" value="Unassembled WGS sequence"/>
</dbReference>
<gene>
    <name evidence="8" type="ORF">ACFO0D_11220</name>
</gene>
<evidence type="ECO:0000256" key="2">
    <source>
        <dbReference type="ARBA" id="ARBA00022670"/>
    </source>
</evidence>
<sequence length="422" mass="42584">MSRQRSSRRLALLGVTLLGAALITPGHSLQVTPIPALPPRPAPAPTPASPAPLPELQPVTPTQPALVPVLTPTAPAVTPAAPTSARPPTAVRPTDPLFARQWNLQAIGMPAAWAQLPAGKAWGPQVTVAVLDTGYSPNPELAGRVVSGYDFVSDAARAGDGDGRDRDASAVGQFGYHAEGIANLIGAAHDGRGMAGINPQARVVQVRVGGTDGLIAVPDLVDALKWSAGLTVPGVPANPNPARLLNLSLYADFIPLTGCDPRVQAAVDAVTARGALVIAGAANDGKDAAGYSPAGCRNVLTVTSVTTGGQRPAYANWGRVVALGAPGGEPGHGIPVSSVSGPGGERSPDGTSFAAPHATGVASLLLTVRPRLSPAQLRDLLTRTAAPYPAGRCDPDPVRTCGAGQLNAAAALRAALSSTLGR</sequence>
<evidence type="ECO:0000313" key="9">
    <source>
        <dbReference type="Proteomes" id="UP001595952"/>
    </source>
</evidence>
<dbReference type="SUPFAM" id="SSF52743">
    <property type="entry name" value="Subtilisin-like"/>
    <property type="match status" value="1"/>
</dbReference>
<dbReference type="PRINTS" id="PR00723">
    <property type="entry name" value="SUBTILISIN"/>
</dbReference>
<feature type="region of interest" description="Disordered" evidence="6">
    <location>
        <begin position="328"/>
        <end position="354"/>
    </location>
</feature>
<dbReference type="Pfam" id="PF00082">
    <property type="entry name" value="Peptidase_S8"/>
    <property type="match status" value="1"/>
</dbReference>
<dbReference type="PANTHER" id="PTHR43806">
    <property type="entry name" value="PEPTIDASE S8"/>
    <property type="match status" value="1"/>
</dbReference>
<keyword evidence="4 5" id="KW-0720">Serine protease</keyword>
<dbReference type="InterPro" id="IPR006311">
    <property type="entry name" value="TAT_signal"/>
</dbReference>
<keyword evidence="2 5" id="KW-0645">Protease</keyword>
<evidence type="ECO:0000259" key="7">
    <source>
        <dbReference type="Pfam" id="PF00082"/>
    </source>
</evidence>
<dbReference type="PROSITE" id="PS51318">
    <property type="entry name" value="TAT"/>
    <property type="match status" value="1"/>
</dbReference>
<organism evidence="8 9">
    <name type="scientific">Deinococcus hohokamensis</name>
    <dbReference type="NCBI Taxonomy" id="309883"/>
    <lineage>
        <taxon>Bacteria</taxon>
        <taxon>Thermotogati</taxon>
        <taxon>Deinococcota</taxon>
        <taxon>Deinococci</taxon>
        <taxon>Deinococcales</taxon>
        <taxon>Deinococcaceae</taxon>
        <taxon>Deinococcus</taxon>
    </lineage>
</organism>
<dbReference type="PROSITE" id="PS00138">
    <property type="entry name" value="SUBTILASE_SER"/>
    <property type="match status" value="1"/>
</dbReference>
<reference evidence="9" key="1">
    <citation type="journal article" date="2019" name="Int. J. Syst. Evol. Microbiol.">
        <title>The Global Catalogue of Microorganisms (GCM) 10K type strain sequencing project: providing services to taxonomists for standard genome sequencing and annotation.</title>
        <authorList>
            <consortium name="The Broad Institute Genomics Platform"/>
            <consortium name="The Broad Institute Genome Sequencing Center for Infectious Disease"/>
            <person name="Wu L."/>
            <person name="Ma J."/>
        </authorList>
    </citation>
    <scope>NUCLEOTIDE SEQUENCE [LARGE SCALE GENOMIC DNA]</scope>
    <source>
        <strain evidence="9">CCUG 55995</strain>
    </source>
</reference>
<dbReference type="InterPro" id="IPR023828">
    <property type="entry name" value="Peptidase_S8_Ser-AS"/>
</dbReference>
<name>A0ABV9I9A5_9DEIO</name>
<dbReference type="InterPro" id="IPR050131">
    <property type="entry name" value="Peptidase_S8_subtilisin-like"/>
</dbReference>
<evidence type="ECO:0000313" key="8">
    <source>
        <dbReference type="EMBL" id="MFC4638906.1"/>
    </source>
</evidence>
<dbReference type="InterPro" id="IPR000209">
    <property type="entry name" value="Peptidase_S8/S53_dom"/>
</dbReference>
<feature type="active site" description="Charge relay system" evidence="5">
    <location>
        <position position="177"/>
    </location>
</feature>
<evidence type="ECO:0000256" key="4">
    <source>
        <dbReference type="ARBA" id="ARBA00022825"/>
    </source>
</evidence>
<dbReference type="PROSITE" id="PS51892">
    <property type="entry name" value="SUBTILASE"/>
    <property type="match status" value="1"/>
</dbReference>
<comment type="similarity">
    <text evidence="1 5">Belongs to the peptidase S8 family.</text>
</comment>